<feature type="compositionally biased region" description="Polar residues" evidence="1">
    <location>
        <begin position="100"/>
        <end position="116"/>
    </location>
</feature>
<proteinExistence type="predicted"/>
<evidence type="ECO:0000256" key="1">
    <source>
        <dbReference type="SAM" id="MobiDB-lite"/>
    </source>
</evidence>
<feature type="region of interest" description="Disordered" evidence="1">
    <location>
        <begin position="79"/>
        <end position="136"/>
    </location>
</feature>
<evidence type="ECO:0000313" key="2">
    <source>
        <dbReference type="EMBL" id="USW54094.1"/>
    </source>
</evidence>
<dbReference type="AlphaFoldDB" id="A0A9Q9ARI1"/>
<dbReference type="EMBL" id="CP099423">
    <property type="protein sequence ID" value="USW54094.1"/>
    <property type="molecule type" value="Genomic_DNA"/>
</dbReference>
<gene>
    <name evidence="2" type="ORF">Slin15195_G074130</name>
</gene>
<organism evidence="2 3">
    <name type="scientific">Septoria linicola</name>
    <dbReference type="NCBI Taxonomy" id="215465"/>
    <lineage>
        <taxon>Eukaryota</taxon>
        <taxon>Fungi</taxon>
        <taxon>Dikarya</taxon>
        <taxon>Ascomycota</taxon>
        <taxon>Pezizomycotina</taxon>
        <taxon>Dothideomycetes</taxon>
        <taxon>Dothideomycetidae</taxon>
        <taxon>Mycosphaerellales</taxon>
        <taxon>Mycosphaerellaceae</taxon>
        <taxon>Septoria</taxon>
    </lineage>
</organism>
<accession>A0A9Q9ARI1</accession>
<evidence type="ECO:0000313" key="3">
    <source>
        <dbReference type="Proteomes" id="UP001056384"/>
    </source>
</evidence>
<name>A0A9Q9ARI1_9PEZI</name>
<reference evidence="2" key="1">
    <citation type="submission" date="2022-06" db="EMBL/GenBank/DDBJ databases">
        <title>Complete genome sequences of two strains of the flax pathogen Septoria linicola.</title>
        <authorList>
            <person name="Lapalu N."/>
            <person name="Simon A."/>
            <person name="Demenou B."/>
            <person name="Paumier D."/>
            <person name="Guillot M.-P."/>
            <person name="Gout L."/>
            <person name="Valade R."/>
        </authorList>
    </citation>
    <scope>NUCLEOTIDE SEQUENCE</scope>
    <source>
        <strain evidence="2">SE15195</strain>
    </source>
</reference>
<dbReference type="Proteomes" id="UP001056384">
    <property type="component" value="Chromosome 6"/>
</dbReference>
<sequence length="136" mass="15330">MAELTREQALDALAREELQLKWDKEDFEDREAYKKKRREKELRMLELRERASFKMAIDLTSDGDGDGDLVTIKNEDVKQEGRARADVLTPVSEIHPAVRRTTNSARKSRSGPSGAQTGHVAVAPGAEKIADKLREQ</sequence>
<keyword evidence="3" id="KW-1185">Reference proteome</keyword>
<protein>
    <submittedName>
        <fullName evidence="2">Uncharacterized protein</fullName>
    </submittedName>
</protein>